<feature type="signal peptide" evidence="1">
    <location>
        <begin position="1"/>
        <end position="22"/>
    </location>
</feature>
<dbReference type="PROSITE" id="PS51257">
    <property type="entry name" value="PROKAR_LIPOPROTEIN"/>
    <property type="match status" value="1"/>
</dbReference>
<gene>
    <name evidence="2" type="ORF">GLW00_13105</name>
</gene>
<feature type="chain" id="PRO_5039380596" description="Intracellular proteinase inhibitor BsuPI domain-containing protein" evidence="1">
    <location>
        <begin position="23"/>
        <end position="165"/>
    </location>
</feature>
<evidence type="ECO:0008006" key="4">
    <source>
        <dbReference type="Google" id="ProtNLM"/>
    </source>
</evidence>
<sequence>MKKTLILFAGLFLISVVAGCFGEDYDVGVPTAHLHIDAHVLSQSVQLTEANIHWYSSSGKVEDTIEDIEEYAQSQDEIKIFPGQDASLDFKENKENGGDIWSAPTISAVLWKNGEKTEIEMNEQREFQFPTKEGNYVFEASFKDGSNAAQYVGNIVIKDDTQTSR</sequence>
<accession>A0A845FDC1</accession>
<proteinExistence type="predicted"/>
<comment type="caution">
    <text evidence="2">The sequence shown here is derived from an EMBL/GenBank/DDBJ whole genome shotgun (WGS) entry which is preliminary data.</text>
</comment>
<keyword evidence="1" id="KW-0732">Signal</keyword>
<evidence type="ECO:0000313" key="2">
    <source>
        <dbReference type="EMBL" id="MYL71798.1"/>
    </source>
</evidence>
<dbReference type="EMBL" id="WMFA01000004">
    <property type="protein sequence ID" value="MYL71798.1"/>
    <property type="molecule type" value="Genomic_DNA"/>
</dbReference>
<protein>
    <recommendedName>
        <fullName evidence="4">Intracellular proteinase inhibitor BsuPI domain-containing protein</fullName>
    </recommendedName>
</protein>
<reference evidence="2 3" key="1">
    <citation type="submission" date="2019-11" db="EMBL/GenBank/DDBJ databases">
        <title>Genome sequences of 17 halophilic strains isolated from different environments.</title>
        <authorList>
            <person name="Furrow R.E."/>
        </authorList>
    </citation>
    <scope>NUCLEOTIDE SEQUENCE [LARGE SCALE GENOMIC DNA]</scope>
    <source>
        <strain evidence="2 3">SL-4</strain>
    </source>
</reference>
<evidence type="ECO:0000256" key="1">
    <source>
        <dbReference type="SAM" id="SignalP"/>
    </source>
</evidence>
<name>A0A845FDC1_9BACI</name>
<dbReference type="Proteomes" id="UP000450457">
    <property type="component" value="Unassembled WGS sequence"/>
</dbReference>
<evidence type="ECO:0000313" key="3">
    <source>
        <dbReference type="Proteomes" id="UP000450457"/>
    </source>
</evidence>
<organism evidence="2 3">
    <name type="scientific">Halobacillus litoralis</name>
    <dbReference type="NCBI Taxonomy" id="45668"/>
    <lineage>
        <taxon>Bacteria</taxon>
        <taxon>Bacillati</taxon>
        <taxon>Bacillota</taxon>
        <taxon>Bacilli</taxon>
        <taxon>Bacillales</taxon>
        <taxon>Bacillaceae</taxon>
        <taxon>Halobacillus</taxon>
    </lineage>
</organism>
<dbReference type="AlphaFoldDB" id="A0A845FDC1"/>
<dbReference type="OrthoDB" id="2938139at2"/>